<dbReference type="Proteomes" id="UP000006787">
    <property type="component" value="Unassembled WGS sequence"/>
</dbReference>
<proteinExistence type="predicted"/>
<sequence length="89" mass="10427">MELKDIEHVAIGTHTRGIRMIEFNDYGKRFAPPEYEFEDKKLYTEDQLQEYAKAQAKKVFWYAAKGTSEDRALLARAIDYAFKEAQDES</sequence>
<dbReference type="AlphaFoldDB" id="K2PNX5"/>
<protein>
    <submittedName>
        <fullName evidence="1">Uncharacterized protein</fullName>
    </submittedName>
</protein>
<comment type="caution">
    <text evidence="1">The sequence shown here is derived from an EMBL/GenBank/DDBJ whole genome shotgun (WGS) entry which is preliminary data.</text>
</comment>
<evidence type="ECO:0000313" key="1">
    <source>
        <dbReference type="EMBL" id="EKF51964.1"/>
    </source>
</evidence>
<organism evidence="1 2">
    <name type="scientific">Lactococcus garvieae DCC43</name>
    <dbReference type="NCBI Taxonomy" id="1231377"/>
    <lineage>
        <taxon>Bacteria</taxon>
        <taxon>Bacillati</taxon>
        <taxon>Bacillota</taxon>
        <taxon>Bacilli</taxon>
        <taxon>Lactobacillales</taxon>
        <taxon>Streptococcaceae</taxon>
        <taxon>Lactococcus</taxon>
    </lineage>
</organism>
<evidence type="ECO:0000313" key="2">
    <source>
        <dbReference type="Proteomes" id="UP000006787"/>
    </source>
</evidence>
<gene>
    <name evidence="1" type="ORF">C426_0592</name>
</gene>
<reference evidence="1 2" key="1">
    <citation type="journal article" date="2012" name="J. Bacteriol.">
        <title>Genome Sequence of the Bacteriocin-Producing Strain Lactococcus garvieae DCC43.</title>
        <authorList>
            <person name="Gabrielsen C."/>
            <person name="Brede D.A."/>
            <person name="Hernandez P.E."/>
            <person name="Nes I.F."/>
            <person name="Diep D.B."/>
        </authorList>
    </citation>
    <scope>NUCLEOTIDE SEQUENCE [LARGE SCALE GENOMIC DNA]</scope>
    <source>
        <strain evidence="1 2">DCC43</strain>
    </source>
</reference>
<name>K2PNX5_9LACT</name>
<dbReference type="EMBL" id="AMQS01000007">
    <property type="protein sequence ID" value="EKF51964.1"/>
    <property type="molecule type" value="Genomic_DNA"/>
</dbReference>
<accession>K2PNX5</accession>
<dbReference type="PATRIC" id="fig|1231377.3.peg.593"/>